<feature type="region of interest" description="Disordered" evidence="1">
    <location>
        <begin position="275"/>
        <end position="312"/>
    </location>
</feature>
<feature type="compositionally biased region" description="Low complexity" evidence="1">
    <location>
        <begin position="275"/>
        <end position="292"/>
    </location>
</feature>
<protein>
    <submittedName>
        <fullName evidence="2">Uncharacterized protein</fullName>
    </submittedName>
</protein>
<organism evidence="2 3">
    <name type="scientific">Stigmatella aurantiaca (strain DW4/3-1)</name>
    <dbReference type="NCBI Taxonomy" id="378806"/>
    <lineage>
        <taxon>Bacteria</taxon>
        <taxon>Pseudomonadati</taxon>
        <taxon>Myxococcota</taxon>
        <taxon>Myxococcia</taxon>
        <taxon>Myxococcales</taxon>
        <taxon>Cystobacterineae</taxon>
        <taxon>Archangiaceae</taxon>
        <taxon>Stigmatella</taxon>
    </lineage>
</organism>
<feature type="region of interest" description="Disordered" evidence="1">
    <location>
        <begin position="193"/>
        <end position="227"/>
    </location>
</feature>
<feature type="region of interest" description="Disordered" evidence="1">
    <location>
        <begin position="64"/>
        <end position="103"/>
    </location>
</feature>
<gene>
    <name evidence="2" type="ORF">STIAU_4090</name>
</gene>
<dbReference type="EMBL" id="AAMD01000176">
    <property type="protein sequence ID" value="EAU63223.1"/>
    <property type="molecule type" value="Genomic_DNA"/>
</dbReference>
<feature type="compositionally biased region" description="Basic and acidic residues" evidence="1">
    <location>
        <begin position="193"/>
        <end position="209"/>
    </location>
</feature>
<name>Q08RU6_STIAD</name>
<feature type="compositionally biased region" description="Basic residues" evidence="1">
    <location>
        <begin position="87"/>
        <end position="103"/>
    </location>
</feature>
<evidence type="ECO:0000256" key="1">
    <source>
        <dbReference type="SAM" id="MobiDB-lite"/>
    </source>
</evidence>
<dbReference type="Proteomes" id="UP000032702">
    <property type="component" value="Unassembled WGS sequence"/>
</dbReference>
<dbReference type="AlphaFoldDB" id="Q08RU6"/>
<evidence type="ECO:0000313" key="2">
    <source>
        <dbReference type="EMBL" id="EAU63223.1"/>
    </source>
</evidence>
<proteinExistence type="predicted"/>
<evidence type="ECO:0000313" key="3">
    <source>
        <dbReference type="Proteomes" id="UP000032702"/>
    </source>
</evidence>
<feature type="region of interest" description="Disordered" evidence="1">
    <location>
        <begin position="327"/>
        <end position="376"/>
    </location>
</feature>
<feature type="compositionally biased region" description="Polar residues" evidence="1">
    <location>
        <begin position="367"/>
        <end position="376"/>
    </location>
</feature>
<accession>Q08RU6</accession>
<sequence length="376" mass="39439">MREHPGDSGGPGGRRGGPGGGRGPGVGRGDGLCAGPGGGAGAREAQPCPPGQHVLLVPRARLREAARGPPGRGGGPRRGTAPLRGHAAPHPRGPHHPRHHRGRLPLGAAARGCRALALPGGPALGRRGRPVPGARAASGLVLELYVLDDHAPVHALTHVVDGEGRRARRRERLHLHARAVHRAHFHAHLQPRLERGQRHLHPGERDGVAQRHHIRGPLGGHDAREPRRGQHIPLLHLALLDALERRGEHPQASDGHRHPPGLLLAAHIHHLHGAPLRSTAPSRSSTMSSGSSNPTDTRMRLSRMPAAARSSGVNRRALALAACITSVHTSPSEGPGRASRSASSTRKDSARSAPLISKATMGPNPPSSTAWATAWS</sequence>
<comment type="caution">
    <text evidence="2">The sequence shown here is derived from an EMBL/GenBank/DDBJ whole genome shotgun (WGS) entry which is preliminary data.</text>
</comment>
<reference evidence="2 3" key="1">
    <citation type="submission" date="2006-04" db="EMBL/GenBank/DDBJ databases">
        <authorList>
            <person name="Nierman W.C."/>
        </authorList>
    </citation>
    <scope>NUCLEOTIDE SEQUENCE [LARGE SCALE GENOMIC DNA]</scope>
    <source>
        <strain evidence="2 3">DW4/3-1</strain>
    </source>
</reference>
<feature type="compositionally biased region" description="Gly residues" evidence="1">
    <location>
        <begin position="7"/>
        <end position="41"/>
    </location>
</feature>
<feature type="region of interest" description="Disordered" evidence="1">
    <location>
        <begin position="1"/>
        <end position="52"/>
    </location>
</feature>
<feature type="non-terminal residue" evidence="2">
    <location>
        <position position="376"/>
    </location>
</feature>